<dbReference type="InterPro" id="IPR036986">
    <property type="entry name" value="S4_RNA-bd_sf"/>
</dbReference>
<protein>
    <submittedName>
        <fullName evidence="3">RNA-binding S4 domain-containing protein</fullName>
    </submittedName>
</protein>
<dbReference type="AlphaFoldDB" id="A0A6L5GNQ8"/>
<dbReference type="PROSITE" id="PS50889">
    <property type="entry name" value="S4"/>
    <property type="match status" value="1"/>
</dbReference>
<dbReference type="InterPro" id="IPR002942">
    <property type="entry name" value="S4_RNA-bd"/>
</dbReference>
<name>A0A6L5GNQ8_9FIRM</name>
<dbReference type="CDD" id="cd00165">
    <property type="entry name" value="S4"/>
    <property type="match status" value="1"/>
</dbReference>
<dbReference type="SUPFAM" id="SSF55174">
    <property type="entry name" value="Alpha-L RNA-binding motif"/>
    <property type="match status" value="1"/>
</dbReference>
<keyword evidence="4" id="KW-1185">Reference proteome</keyword>
<dbReference type="GO" id="GO:0003723">
    <property type="term" value="F:RNA binding"/>
    <property type="evidence" value="ECO:0007669"/>
    <property type="project" value="UniProtKB-KW"/>
</dbReference>
<gene>
    <name evidence="3" type="ORF">FRC53_00435</name>
</gene>
<accession>A0A6L5GNQ8</accession>
<reference evidence="3" key="1">
    <citation type="journal article" date="2020" name="Appl. Environ. Microbiol.">
        <title>Medium-Chain Fatty Acid Synthesis by 'Candidatus Weimeria bifida' gen. nov., sp. nov., and 'Candidatus Pseudoramibacter fermentans' sp. nov.</title>
        <authorList>
            <person name="Scarborough M.J."/>
            <person name="Myers K.S."/>
            <person name="Donohue T.J."/>
            <person name="Noguera D.R."/>
        </authorList>
    </citation>
    <scope>NUCLEOTIDE SEQUENCE</scope>
    <source>
        <strain evidence="3">EUB1.1</strain>
    </source>
</reference>
<comment type="caution">
    <text evidence="3">The sequence shown here is derived from an EMBL/GenBank/DDBJ whole genome shotgun (WGS) entry which is preliminary data.</text>
</comment>
<proteinExistence type="predicted"/>
<sequence length="75" mass="8072">MKTIQIYSKFIKLDQLLKFAGVAESGSVAKAMILDEMVTVNGEVVTARGKKIYPGDQVEVEGLGEALEVTAEDTP</sequence>
<dbReference type="EMBL" id="VOGB01000003">
    <property type="protein sequence ID" value="MQM71911.1"/>
    <property type="molecule type" value="Genomic_DNA"/>
</dbReference>
<evidence type="ECO:0000313" key="3">
    <source>
        <dbReference type="EMBL" id="MQM71911.1"/>
    </source>
</evidence>
<evidence type="ECO:0000313" key="4">
    <source>
        <dbReference type="Proteomes" id="UP000473648"/>
    </source>
</evidence>
<dbReference type="Pfam" id="PF13275">
    <property type="entry name" value="S4_2"/>
    <property type="match status" value="1"/>
</dbReference>
<keyword evidence="1" id="KW-0694">RNA-binding</keyword>
<evidence type="ECO:0000259" key="2">
    <source>
        <dbReference type="SMART" id="SM00363"/>
    </source>
</evidence>
<dbReference type="Proteomes" id="UP000473648">
    <property type="component" value="Unassembled WGS sequence"/>
</dbReference>
<evidence type="ECO:0000256" key="1">
    <source>
        <dbReference type="PROSITE-ProRule" id="PRU00182"/>
    </source>
</evidence>
<dbReference type="SMART" id="SM00363">
    <property type="entry name" value="S4"/>
    <property type="match status" value="1"/>
</dbReference>
<feature type="domain" description="RNA-binding S4" evidence="2">
    <location>
        <begin position="11"/>
        <end position="75"/>
    </location>
</feature>
<dbReference type="Gene3D" id="3.10.290.10">
    <property type="entry name" value="RNA-binding S4 domain"/>
    <property type="match status" value="1"/>
</dbReference>
<organism evidence="3 4">
    <name type="scientific">Candidatus Pseudoramibacter fermentans</name>
    <dbReference type="NCBI Taxonomy" id="2594427"/>
    <lineage>
        <taxon>Bacteria</taxon>
        <taxon>Bacillati</taxon>
        <taxon>Bacillota</taxon>
        <taxon>Clostridia</taxon>
        <taxon>Eubacteriales</taxon>
        <taxon>Eubacteriaceae</taxon>
        <taxon>Pseudoramibacter</taxon>
    </lineage>
</organism>